<evidence type="ECO:0000313" key="1">
    <source>
        <dbReference type="EMBL" id="KAG0142342.1"/>
    </source>
</evidence>
<accession>A0A9P6T7R8</accession>
<evidence type="ECO:0000313" key="2">
    <source>
        <dbReference type="Proteomes" id="UP000886653"/>
    </source>
</evidence>
<dbReference type="Proteomes" id="UP000886653">
    <property type="component" value="Unassembled WGS sequence"/>
</dbReference>
<gene>
    <name evidence="1" type="ORF">CROQUDRAFT_238539</name>
</gene>
<name>A0A9P6T7R8_9BASI</name>
<sequence>MTSLITTSQHSLHTMLVFCSVSARTGVELGLSSTWVLVQLVEFTSTALARTLTMDSREVVVSLPGLKSTFLSVPSKTF</sequence>
<comment type="caution">
    <text evidence="1">The sequence shown here is derived from an EMBL/GenBank/DDBJ whole genome shotgun (WGS) entry which is preliminary data.</text>
</comment>
<dbReference type="AlphaFoldDB" id="A0A9P6T7R8"/>
<organism evidence="1 2">
    <name type="scientific">Cronartium quercuum f. sp. fusiforme G11</name>
    <dbReference type="NCBI Taxonomy" id="708437"/>
    <lineage>
        <taxon>Eukaryota</taxon>
        <taxon>Fungi</taxon>
        <taxon>Dikarya</taxon>
        <taxon>Basidiomycota</taxon>
        <taxon>Pucciniomycotina</taxon>
        <taxon>Pucciniomycetes</taxon>
        <taxon>Pucciniales</taxon>
        <taxon>Coleosporiaceae</taxon>
        <taxon>Cronartium</taxon>
    </lineage>
</organism>
<protein>
    <submittedName>
        <fullName evidence="1">Uncharacterized protein</fullName>
    </submittedName>
</protein>
<keyword evidence="2" id="KW-1185">Reference proteome</keyword>
<reference evidence="1" key="1">
    <citation type="submission" date="2013-11" db="EMBL/GenBank/DDBJ databases">
        <title>Genome sequence of the fusiform rust pathogen reveals effectors for host alternation and coevolution with pine.</title>
        <authorList>
            <consortium name="DOE Joint Genome Institute"/>
            <person name="Smith K."/>
            <person name="Pendleton A."/>
            <person name="Kubisiak T."/>
            <person name="Anderson C."/>
            <person name="Salamov A."/>
            <person name="Aerts A."/>
            <person name="Riley R."/>
            <person name="Clum A."/>
            <person name="Lindquist E."/>
            <person name="Ence D."/>
            <person name="Campbell M."/>
            <person name="Kronenberg Z."/>
            <person name="Feau N."/>
            <person name="Dhillon B."/>
            <person name="Hamelin R."/>
            <person name="Burleigh J."/>
            <person name="Smith J."/>
            <person name="Yandell M."/>
            <person name="Nelson C."/>
            <person name="Grigoriev I."/>
            <person name="Davis J."/>
        </authorList>
    </citation>
    <scope>NUCLEOTIDE SEQUENCE</scope>
    <source>
        <strain evidence="1">G11</strain>
    </source>
</reference>
<dbReference type="EMBL" id="MU167351">
    <property type="protein sequence ID" value="KAG0142342.1"/>
    <property type="molecule type" value="Genomic_DNA"/>
</dbReference>
<proteinExistence type="predicted"/>